<dbReference type="Gene3D" id="3.10.450.50">
    <property type="match status" value="1"/>
</dbReference>
<evidence type="ECO:0008006" key="4">
    <source>
        <dbReference type="Google" id="ProtNLM"/>
    </source>
</evidence>
<proteinExistence type="inferred from homology"/>
<keyword evidence="3" id="KW-1185">Reference proteome</keyword>
<dbReference type="PANTHER" id="PTHR11220:SF50">
    <property type="entry name" value="SOUL HEME-BINDING FAMILY PROTEIN"/>
    <property type="match status" value="1"/>
</dbReference>
<dbReference type="SUPFAM" id="SSF54427">
    <property type="entry name" value="NTF2-like"/>
    <property type="match status" value="1"/>
</dbReference>
<dbReference type="SUPFAM" id="SSF55136">
    <property type="entry name" value="Probable bacterial effector-binding domain"/>
    <property type="match status" value="1"/>
</dbReference>
<comment type="similarity">
    <text evidence="1">Belongs to the HEBP family.</text>
</comment>
<dbReference type="Proteomes" id="UP001491310">
    <property type="component" value="Unassembled WGS sequence"/>
</dbReference>
<accession>A0ABR2YXV4</accession>
<dbReference type="EMBL" id="JALJOT010000004">
    <property type="protein sequence ID" value="KAK9916195.1"/>
    <property type="molecule type" value="Genomic_DNA"/>
</dbReference>
<reference evidence="2 3" key="1">
    <citation type="journal article" date="2024" name="Nat. Commun.">
        <title>Phylogenomics reveals the evolutionary origins of lichenization in chlorophyte algae.</title>
        <authorList>
            <person name="Puginier C."/>
            <person name="Libourel C."/>
            <person name="Otte J."/>
            <person name="Skaloud P."/>
            <person name="Haon M."/>
            <person name="Grisel S."/>
            <person name="Petersen M."/>
            <person name="Berrin J.G."/>
            <person name="Delaux P.M."/>
            <person name="Dal Grande F."/>
            <person name="Keller J."/>
        </authorList>
    </citation>
    <scope>NUCLEOTIDE SEQUENCE [LARGE SCALE GENOMIC DNA]</scope>
    <source>
        <strain evidence="2 3">SAG 216-7</strain>
    </source>
</reference>
<evidence type="ECO:0000313" key="3">
    <source>
        <dbReference type="Proteomes" id="UP001491310"/>
    </source>
</evidence>
<organism evidence="2 3">
    <name type="scientific">Coccomyxa subellipsoidea</name>
    <dbReference type="NCBI Taxonomy" id="248742"/>
    <lineage>
        <taxon>Eukaryota</taxon>
        <taxon>Viridiplantae</taxon>
        <taxon>Chlorophyta</taxon>
        <taxon>core chlorophytes</taxon>
        <taxon>Trebouxiophyceae</taxon>
        <taxon>Trebouxiophyceae incertae sedis</taxon>
        <taxon>Coccomyxaceae</taxon>
        <taxon>Coccomyxa</taxon>
    </lineage>
</organism>
<dbReference type="PANTHER" id="PTHR11220">
    <property type="entry name" value="HEME-BINDING PROTEIN-RELATED"/>
    <property type="match status" value="1"/>
</dbReference>
<gene>
    <name evidence="2" type="ORF">WJX75_009922</name>
</gene>
<name>A0ABR2YXV4_9CHLO</name>
<dbReference type="Gene3D" id="3.20.80.10">
    <property type="entry name" value="Regulatory factor, effector binding domain"/>
    <property type="match status" value="1"/>
</dbReference>
<dbReference type="InterPro" id="IPR011256">
    <property type="entry name" value="Reg_factor_effector_dom_sf"/>
</dbReference>
<evidence type="ECO:0000313" key="2">
    <source>
        <dbReference type="EMBL" id="KAK9916195.1"/>
    </source>
</evidence>
<protein>
    <recommendedName>
        <fullName evidence="4">SOUL heme-binding protein</fullName>
    </recommendedName>
</protein>
<dbReference type="InterPro" id="IPR032710">
    <property type="entry name" value="NTF2-like_dom_sf"/>
</dbReference>
<sequence length="316" mass="35513">MTGRVRIELDQIYTKGVITEQRYTEDFCFVDPILRIQGRAAFAQNLRLLTSVFDIEHVLHSINPGDGTEEIVTRWTFSAKVKAIPWQQKLIFTGRSYYAISGAGQLQSQRDVWDAVLDNDFLSVEGVQHIMKMALSPMQTPNLDTPKYQVLKKMSDYEVRKYCQYVTAEIPMPSGSGPASGSGFNDLAGYIFGSNKEQQKMEMTTPVLTTAGQTSKSGKMAFVMEERMGIDSLPMPTDSRMQLMTEGNKVVAALSFSGLPLDNEVIEAERRLRGALLVDGLLPEDGYTLARYNDPFTLPILRRNEVLINLKDFELE</sequence>
<dbReference type="Pfam" id="PF04832">
    <property type="entry name" value="SOUL"/>
    <property type="match status" value="1"/>
</dbReference>
<dbReference type="Pfam" id="PF10184">
    <property type="entry name" value="DUF2358"/>
    <property type="match status" value="1"/>
</dbReference>
<dbReference type="InterPro" id="IPR018790">
    <property type="entry name" value="DUF2358"/>
</dbReference>
<dbReference type="InterPro" id="IPR006917">
    <property type="entry name" value="SOUL_heme-bd"/>
</dbReference>
<comment type="caution">
    <text evidence="2">The sequence shown here is derived from an EMBL/GenBank/DDBJ whole genome shotgun (WGS) entry which is preliminary data.</text>
</comment>
<evidence type="ECO:0000256" key="1">
    <source>
        <dbReference type="ARBA" id="ARBA00009817"/>
    </source>
</evidence>